<organism evidence="5 6">
    <name type="scientific">Rhodoplanes serenus</name>
    <dbReference type="NCBI Taxonomy" id="200615"/>
    <lineage>
        <taxon>Bacteria</taxon>
        <taxon>Pseudomonadati</taxon>
        <taxon>Pseudomonadota</taxon>
        <taxon>Alphaproteobacteria</taxon>
        <taxon>Hyphomicrobiales</taxon>
        <taxon>Nitrobacteraceae</taxon>
        <taxon>Rhodoplanes</taxon>
    </lineage>
</organism>
<dbReference type="EMBL" id="UWOC01000002">
    <property type="protein sequence ID" value="VCU06941.1"/>
    <property type="molecule type" value="Genomic_DNA"/>
</dbReference>
<keyword evidence="6" id="KW-1185">Reference proteome</keyword>
<keyword evidence="2" id="KW-0949">S-adenosyl-L-methionine</keyword>
<feature type="domain" description="Methyltransferase small" evidence="4">
    <location>
        <begin position="63"/>
        <end position="205"/>
    </location>
</feature>
<dbReference type="AlphaFoldDB" id="A0A447CP54"/>
<dbReference type="RefSeq" id="WP_129607150.1">
    <property type="nucleotide sequence ID" value="NZ_UWOC01000002.1"/>
</dbReference>
<reference evidence="6" key="1">
    <citation type="submission" date="2018-10" db="EMBL/GenBank/DDBJ databases">
        <authorList>
            <person name="Peiro R."/>
            <person name="Begona"/>
            <person name="Cbmso G."/>
            <person name="Lopez M."/>
            <person name="Gonzalez S."/>
            <person name="Sacristan E."/>
            <person name="Castillo E."/>
        </authorList>
    </citation>
    <scope>NUCLEOTIDE SEQUENCE [LARGE SCALE GENOMIC DNA]</scope>
</reference>
<dbReference type="OrthoDB" id="5489421at2"/>
<dbReference type="PROSITE" id="PS00092">
    <property type="entry name" value="N6_MTASE"/>
    <property type="match status" value="1"/>
</dbReference>
<dbReference type="Pfam" id="PF05175">
    <property type="entry name" value="MTS"/>
    <property type="match status" value="1"/>
</dbReference>
<dbReference type="Gene3D" id="3.40.50.150">
    <property type="entry name" value="Vaccinia Virus protein VP39"/>
    <property type="match status" value="1"/>
</dbReference>
<dbReference type="Proteomes" id="UP000289200">
    <property type="component" value="Unassembled WGS sequence"/>
</dbReference>
<proteinExistence type="predicted"/>
<feature type="region of interest" description="Disordered" evidence="3">
    <location>
        <begin position="1"/>
        <end position="24"/>
    </location>
</feature>
<sequence length="285" mass="28989">MSAETRAPAGEAPPGDVFPGEAPAGWPAALGSADAWTDDAVLNGRLRLLQPRRGHRFGHDAVLLAAATPGRAGEQAVDLGAGVGAAGLLLAARVPGLRASLVEIEPALAAAARENARRNGLGDRVDAVALDVEAASDVFAAAGLSPGGVDRVLTNPPFNDHRRLSASPDPERRRAHVAAADLAARWIAVAARLLRPGGTLTLIHPADRLGDLLAQLDRGFGAIAVLPIHGKPGRPAIRVLVRAEKGGRAPLALWPGLVLTDAAGLPSAEAEAVLRGGATLPLAAS</sequence>
<evidence type="ECO:0000256" key="2">
    <source>
        <dbReference type="ARBA" id="ARBA00022691"/>
    </source>
</evidence>
<protein>
    <submittedName>
        <fullName evidence="5">tRNA1(Val) (Adenine(37)-N6)-methyltransferase</fullName>
    </submittedName>
</protein>
<dbReference type="GO" id="GO:0032259">
    <property type="term" value="P:methylation"/>
    <property type="evidence" value="ECO:0007669"/>
    <property type="project" value="UniProtKB-KW"/>
</dbReference>
<dbReference type="InterPro" id="IPR050210">
    <property type="entry name" value="tRNA_Adenine-N(6)_MTase"/>
</dbReference>
<dbReference type="InterPro" id="IPR029063">
    <property type="entry name" value="SAM-dependent_MTases_sf"/>
</dbReference>
<evidence type="ECO:0000256" key="1">
    <source>
        <dbReference type="ARBA" id="ARBA00022603"/>
    </source>
</evidence>
<comment type="caution">
    <text evidence="5">The sequence shown here is derived from an EMBL/GenBank/DDBJ whole genome shotgun (WGS) entry which is preliminary data.</text>
</comment>
<keyword evidence="1" id="KW-0489">Methyltransferase</keyword>
<dbReference type="GO" id="GO:0008170">
    <property type="term" value="F:N-methyltransferase activity"/>
    <property type="evidence" value="ECO:0007669"/>
    <property type="project" value="UniProtKB-ARBA"/>
</dbReference>
<dbReference type="InterPro" id="IPR002052">
    <property type="entry name" value="DNA_methylase_N6_adenine_CS"/>
</dbReference>
<gene>
    <name evidence="5" type="primary">yfiC</name>
    <name evidence="5" type="ORF">RHODGE_RHODGE_00031</name>
</gene>
<accession>A0A447CP54</accession>
<name>A0A447CP54_9BRAD</name>
<dbReference type="PANTHER" id="PTHR47739:SF1">
    <property type="entry name" value="TRNA1(VAL) (ADENINE(37)-N6)-METHYLTRANSFERASE"/>
    <property type="match status" value="1"/>
</dbReference>
<dbReference type="InterPro" id="IPR007848">
    <property type="entry name" value="Small_mtfrase_dom"/>
</dbReference>
<dbReference type="SUPFAM" id="SSF53335">
    <property type="entry name" value="S-adenosyl-L-methionine-dependent methyltransferases"/>
    <property type="match status" value="1"/>
</dbReference>
<evidence type="ECO:0000259" key="4">
    <source>
        <dbReference type="Pfam" id="PF05175"/>
    </source>
</evidence>
<dbReference type="GO" id="GO:0008757">
    <property type="term" value="F:S-adenosylmethionine-dependent methyltransferase activity"/>
    <property type="evidence" value="ECO:0007669"/>
    <property type="project" value="UniProtKB-ARBA"/>
</dbReference>
<evidence type="ECO:0000256" key="3">
    <source>
        <dbReference type="SAM" id="MobiDB-lite"/>
    </source>
</evidence>
<evidence type="ECO:0000313" key="5">
    <source>
        <dbReference type="EMBL" id="VCU06941.1"/>
    </source>
</evidence>
<dbReference type="GO" id="GO:0003676">
    <property type="term" value="F:nucleic acid binding"/>
    <property type="evidence" value="ECO:0007669"/>
    <property type="project" value="InterPro"/>
</dbReference>
<dbReference type="CDD" id="cd02440">
    <property type="entry name" value="AdoMet_MTases"/>
    <property type="match status" value="1"/>
</dbReference>
<evidence type="ECO:0000313" key="6">
    <source>
        <dbReference type="Proteomes" id="UP000289200"/>
    </source>
</evidence>
<keyword evidence="1" id="KW-0808">Transferase</keyword>
<dbReference type="PANTHER" id="PTHR47739">
    <property type="entry name" value="TRNA1(VAL) (ADENINE(37)-N6)-METHYLTRANSFERASE"/>
    <property type="match status" value="1"/>
</dbReference>